<proteinExistence type="predicted"/>
<feature type="compositionally biased region" description="Basic residues" evidence="1">
    <location>
        <begin position="521"/>
        <end position="530"/>
    </location>
</feature>
<dbReference type="PANTHER" id="PTHR38248">
    <property type="entry name" value="FUNK1 6"/>
    <property type="match status" value="1"/>
</dbReference>
<dbReference type="EMBL" id="MU155327">
    <property type="protein sequence ID" value="KAF9475557.1"/>
    <property type="molecule type" value="Genomic_DNA"/>
</dbReference>
<dbReference type="AlphaFoldDB" id="A0A9P5YU00"/>
<organism evidence="3 4">
    <name type="scientific">Pholiota conissans</name>
    <dbReference type="NCBI Taxonomy" id="109636"/>
    <lineage>
        <taxon>Eukaryota</taxon>
        <taxon>Fungi</taxon>
        <taxon>Dikarya</taxon>
        <taxon>Basidiomycota</taxon>
        <taxon>Agaricomycotina</taxon>
        <taxon>Agaricomycetes</taxon>
        <taxon>Agaricomycetidae</taxon>
        <taxon>Agaricales</taxon>
        <taxon>Agaricineae</taxon>
        <taxon>Strophariaceae</taxon>
        <taxon>Pholiota</taxon>
    </lineage>
</organism>
<sequence length="560" mass="64137">MFYTHVPETSRTADITRVEIIGEGKFSLTDDPFTGDNETVQTTNDCGEQTMGQLTNYAIAHLGSQFRTHAFSFLLFKDSIRLFRWDRTGLVVSNRIPLTSQDEAKFFWRHNHASPEKRGIDTTAKLFEETEELTKKMLFEKLRFNEDDSTLKVEDVIFWQLTVPGSDDTYIVGRPIFMATMSLASRATRTFKALSVSEGVPVFLKDTWRIISGSQKPEHEIYEKLSKAKVNYIPTVLAAGDLPGQRTRTEEFRTRRWNKNKHYRIVLKEVGISLTSFKTFPEAVTAMANALQAHREAYAANVLHRDISAGNIVIYNNGGLLVDWEMARCLDDTGPGPSNIVRTGTWAFQALEIQQKTIEHKRYHDLESFYHVLTWLSLKHARHDLPPEILAKMLYTIFDDSVVYADGRSTAAPVRLNHLRFSGTFDDAQFHNRPLNTLLRQLSRTFKVLYATPEEPMPDSSEADISLYNTRQKQQQEQLNTLISDTNPTWAEDLFKAAAQKPLEEWGEASWVSHESPSLPRGKRTKRKRSQMMASSLSPTQSSSFPPMPDDRIWVKMRRT</sequence>
<feature type="domain" description="Fungal-type protein kinase" evidence="2">
    <location>
        <begin position="254"/>
        <end position="376"/>
    </location>
</feature>
<evidence type="ECO:0000313" key="4">
    <source>
        <dbReference type="Proteomes" id="UP000807469"/>
    </source>
</evidence>
<reference evidence="3" key="1">
    <citation type="submission" date="2020-11" db="EMBL/GenBank/DDBJ databases">
        <authorList>
            <consortium name="DOE Joint Genome Institute"/>
            <person name="Ahrendt S."/>
            <person name="Riley R."/>
            <person name="Andreopoulos W."/>
            <person name="Labutti K."/>
            <person name="Pangilinan J."/>
            <person name="Ruiz-Duenas F.J."/>
            <person name="Barrasa J.M."/>
            <person name="Sanchez-Garcia M."/>
            <person name="Camarero S."/>
            <person name="Miyauchi S."/>
            <person name="Serrano A."/>
            <person name="Linde D."/>
            <person name="Babiker R."/>
            <person name="Drula E."/>
            <person name="Ayuso-Fernandez I."/>
            <person name="Pacheco R."/>
            <person name="Padilla G."/>
            <person name="Ferreira P."/>
            <person name="Barriuso J."/>
            <person name="Kellner H."/>
            <person name="Castanera R."/>
            <person name="Alfaro M."/>
            <person name="Ramirez L."/>
            <person name="Pisabarro A.G."/>
            <person name="Kuo A."/>
            <person name="Tritt A."/>
            <person name="Lipzen A."/>
            <person name="He G."/>
            <person name="Yan M."/>
            <person name="Ng V."/>
            <person name="Cullen D."/>
            <person name="Martin F."/>
            <person name="Rosso M.-N."/>
            <person name="Henrissat B."/>
            <person name="Hibbett D."/>
            <person name="Martinez A.T."/>
            <person name="Grigoriev I.V."/>
        </authorList>
    </citation>
    <scope>NUCLEOTIDE SEQUENCE</scope>
    <source>
        <strain evidence="3">CIRM-BRFM 674</strain>
    </source>
</reference>
<dbReference type="PANTHER" id="PTHR38248:SF2">
    <property type="entry name" value="FUNK1 11"/>
    <property type="match status" value="1"/>
</dbReference>
<keyword evidence="4" id="KW-1185">Reference proteome</keyword>
<gene>
    <name evidence="3" type="ORF">BDN70DRAFT_955323</name>
</gene>
<dbReference type="GO" id="GO:0004672">
    <property type="term" value="F:protein kinase activity"/>
    <property type="evidence" value="ECO:0007669"/>
    <property type="project" value="InterPro"/>
</dbReference>
<name>A0A9P5YU00_9AGAR</name>
<dbReference type="InterPro" id="IPR008266">
    <property type="entry name" value="Tyr_kinase_AS"/>
</dbReference>
<dbReference type="Gene3D" id="1.10.510.10">
    <property type="entry name" value="Transferase(Phosphotransferase) domain 1"/>
    <property type="match status" value="1"/>
</dbReference>
<comment type="caution">
    <text evidence="3">The sequence shown here is derived from an EMBL/GenBank/DDBJ whole genome shotgun (WGS) entry which is preliminary data.</text>
</comment>
<evidence type="ECO:0000256" key="1">
    <source>
        <dbReference type="SAM" id="MobiDB-lite"/>
    </source>
</evidence>
<feature type="region of interest" description="Disordered" evidence="1">
    <location>
        <begin position="507"/>
        <end position="560"/>
    </location>
</feature>
<feature type="domain" description="Fungal-type protein kinase" evidence="2">
    <location>
        <begin position="44"/>
        <end position="246"/>
    </location>
</feature>
<feature type="compositionally biased region" description="Low complexity" evidence="1">
    <location>
        <begin position="535"/>
        <end position="545"/>
    </location>
</feature>
<dbReference type="Proteomes" id="UP000807469">
    <property type="component" value="Unassembled WGS sequence"/>
</dbReference>
<dbReference type="InterPro" id="IPR011009">
    <property type="entry name" value="Kinase-like_dom_sf"/>
</dbReference>
<dbReference type="OrthoDB" id="2739948at2759"/>
<dbReference type="Pfam" id="PF17667">
    <property type="entry name" value="Pkinase_fungal"/>
    <property type="match status" value="2"/>
</dbReference>
<dbReference type="InterPro" id="IPR040976">
    <property type="entry name" value="Pkinase_fungal"/>
</dbReference>
<evidence type="ECO:0000313" key="3">
    <source>
        <dbReference type="EMBL" id="KAF9475557.1"/>
    </source>
</evidence>
<accession>A0A9P5YU00</accession>
<dbReference type="SUPFAM" id="SSF56112">
    <property type="entry name" value="Protein kinase-like (PK-like)"/>
    <property type="match status" value="1"/>
</dbReference>
<protein>
    <recommendedName>
        <fullName evidence="2">Fungal-type protein kinase domain-containing protein</fullName>
    </recommendedName>
</protein>
<evidence type="ECO:0000259" key="2">
    <source>
        <dbReference type="Pfam" id="PF17667"/>
    </source>
</evidence>
<dbReference type="PROSITE" id="PS00109">
    <property type="entry name" value="PROTEIN_KINASE_TYR"/>
    <property type="match status" value="1"/>
</dbReference>